<organism evidence="1 2">
    <name type="scientific">Arthrobacter oryzae</name>
    <dbReference type="NCBI Taxonomy" id="409290"/>
    <lineage>
        <taxon>Bacteria</taxon>
        <taxon>Bacillati</taxon>
        <taxon>Actinomycetota</taxon>
        <taxon>Actinomycetes</taxon>
        <taxon>Micrococcales</taxon>
        <taxon>Micrococcaceae</taxon>
        <taxon>Arthrobacter</taxon>
    </lineage>
</organism>
<gene>
    <name evidence="1" type="ORF">D7003_14895</name>
</gene>
<name>A0A3N0BS16_9MICC</name>
<sequence length="81" mass="8578">MSAAIHRRERGTGAGNVVLKVDVAAPAKALVERVATHMGLSKGQATEMLLTSIRLDSRGLPLWDNIDDFQNQGALPIAKAG</sequence>
<reference evidence="1 2" key="1">
    <citation type="submission" date="2018-10" db="EMBL/GenBank/DDBJ databases">
        <title>Genome sequencing of Arthrobacter oryzae TNB02.</title>
        <authorList>
            <person name="Cho Y.-J."/>
            <person name="Cho A."/>
            <person name="Kim O.-S."/>
        </authorList>
    </citation>
    <scope>NUCLEOTIDE SEQUENCE [LARGE SCALE GENOMIC DNA]</scope>
    <source>
        <strain evidence="1 2">TNB02</strain>
    </source>
</reference>
<dbReference type="OrthoDB" id="4947511at2"/>
<keyword evidence="2" id="KW-1185">Reference proteome</keyword>
<comment type="caution">
    <text evidence="1">The sequence shown here is derived from an EMBL/GenBank/DDBJ whole genome shotgun (WGS) entry which is preliminary data.</text>
</comment>
<dbReference type="Proteomes" id="UP000273807">
    <property type="component" value="Unassembled WGS sequence"/>
</dbReference>
<dbReference type="RefSeq" id="WP_069953088.1">
    <property type="nucleotide sequence ID" value="NZ_RBED01000118.1"/>
</dbReference>
<protein>
    <submittedName>
        <fullName evidence="1">Uncharacterized protein</fullName>
    </submittedName>
</protein>
<evidence type="ECO:0000313" key="2">
    <source>
        <dbReference type="Proteomes" id="UP000273807"/>
    </source>
</evidence>
<proteinExistence type="predicted"/>
<dbReference type="AlphaFoldDB" id="A0A3N0BS16"/>
<dbReference type="EMBL" id="RBED01000118">
    <property type="protein sequence ID" value="RNL51842.1"/>
    <property type="molecule type" value="Genomic_DNA"/>
</dbReference>
<accession>A0A3N0BS16</accession>
<evidence type="ECO:0000313" key="1">
    <source>
        <dbReference type="EMBL" id="RNL51842.1"/>
    </source>
</evidence>